<proteinExistence type="predicted"/>
<accession>A0ABZ2NR23</accession>
<reference evidence="1" key="1">
    <citation type="journal article" date="2021" name="Int. J. Syst. Evol. Microbiol.">
        <title>Bradyrhizobium septentrionale sp. nov. (sv. septentrionale) and Bradyrhizobium quebecense sp. nov. (sv. septentrionale) associated with legumes native to Canada possess rearranged symbiosis genes and numerous insertion sequences.</title>
        <authorList>
            <person name="Bromfield E.S.P."/>
            <person name="Cloutier S."/>
        </authorList>
    </citation>
    <scope>NUCLEOTIDE SEQUENCE</scope>
    <source>
        <strain evidence="1">5S5</strain>
    </source>
</reference>
<gene>
    <name evidence="1" type="ORF">WDK88_28445</name>
</gene>
<organism evidence="1 2">
    <name type="scientific">Bradyrhizobium septentrionale</name>
    <dbReference type="NCBI Taxonomy" id="1404411"/>
    <lineage>
        <taxon>Bacteria</taxon>
        <taxon>Pseudomonadati</taxon>
        <taxon>Pseudomonadota</taxon>
        <taxon>Alphaproteobacteria</taxon>
        <taxon>Hyphomicrobiales</taxon>
        <taxon>Nitrobacteraceae</taxon>
        <taxon>Bradyrhizobium</taxon>
    </lineage>
</organism>
<sequence>MIDSSDAAECQDPVPASRRIQLPSVAVGFLLRGADDNWLESAHRFLNSYKAHPAGFPHVPHVMLKGFADPIVLAEIESSFRKEGFAIRHLSDDGFDLMAYTRWARELDADYICCFNSHSEILADNWLAKFMFNLTRNGIGMASATASFESLHQIWSVVPAFPNAHLRSNAFCLERALFVDCTANLKIGEKLDAFLFESGPYSITRQIINMGRRVAIIGRNGRAYGPRWWPFSGAFRQRTQSNLMVADNVTRTYDRADRIEKVRLAAMTWGPYLNEDYRLPLDS</sequence>
<keyword evidence="2" id="KW-1185">Reference proteome</keyword>
<dbReference type="RefSeq" id="WP_338833446.1">
    <property type="nucleotide sequence ID" value="NZ_CP147711.1"/>
</dbReference>
<protein>
    <recommendedName>
        <fullName evidence="3">DUF707 domain-containing protein</fullName>
    </recommendedName>
</protein>
<dbReference type="EMBL" id="CP147711">
    <property type="protein sequence ID" value="WXC77357.1"/>
    <property type="molecule type" value="Genomic_DNA"/>
</dbReference>
<evidence type="ECO:0008006" key="3">
    <source>
        <dbReference type="Google" id="ProtNLM"/>
    </source>
</evidence>
<evidence type="ECO:0000313" key="2">
    <source>
        <dbReference type="Proteomes" id="UP001432046"/>
    </source>
</evidence>
<reference evidence="1" key="2">
    <citation type="submission" date="2024-03" db="EMBL/GenBank/DDBJ databases">
        <authorList>
            <person name="Bromfield E.S.P."/>
            <person name="Cloutier S."/>
        </authorList>
    </citation>
    <scope>NUCLEOTIDE SEQUENCE</scope>
    <source>
        <strain evidence="1">5S5</strain>
    </source>
</reference>
<name>A0ABZ2NR23_9BRAD</name>
<dbReference type="Proteomes" id="UP001432046">
    <property type="component" value="Chromosome"/>
</dbReference>
<evidence type="ECO:0000313" key="1">
    <source>
        <dbReference type="EMBL" id="WXC77357.1"/>
    </source>
</evidence>